<evidence type="ECO:0000256" key="8">
    <source>
        <dbReference type="ARBA" id="ARBA00022989"/>
    </source>
</evidence>
<feature type="domain" description="Membrane insertase YidC/Oxa/ALB C-terminal" evidence="15">
    <location>
        <begin position="352"/>
        <end position="548"/>
    </location>
</feature>
<feature type="transmembrane region" description="Helical" evidence="13">
    <location>
        <begin position="324"/>
        <end position="345"/>
    </location>
</feature>
<organism evidence="17 18">
    <name type="scientific">Bernardetia litoralis (strain ATCC 23117 / DSM 6794 / NBRC 15988 / NCIMB 1366 / Fx l1 / Sio-4)</name>
    <name type="common">Flexibacter litoralis</name>
    <dbReference type="NCBI Taxonomy" id="880071"/>
    <lineage>
        <taxon>Bacteria</taxon>
        <taxon>Pseudomonadati</taxon>
        <taxon>Bacteroidota</taxon>
        <taxon>Cytophagia</taxon>
        <taxon>Cytophagales</taxon>
        <taxon>Bernardetiaceae</taxon>
        <taxon>Bernardetia</taxon>
    </lineage>
</organism>
<evidence type="ECO:0000256" key="13">
    <source>
        <dbReference type="HAMAP-Rule" id="MF_01810"/>
    </source>
</evidence>
<evidence type="ECO:0000259" key="15">
    <source>
        <dbReference type="Pfam" id="PF02096"/>
    </source>
</evidence>
<sequence length="615" mass="69276" precursor="true">MDKNQTIGLVLMSALLIAYMFFFSPSQEEQQEKQRTEQIQDSTRIAQEALAATQNGQNSESSQPIELDSATKALIADAKEIVLENDNIKVALSSLGAEILNVELKNYETFDKKPLILVDEQSSQIELSIPTSSGSVRIDKLGFKVQNATKEKVTFAGLVDGKSLEITYSLPKDGFELFYAIKTDAATQSLQFSWIDAIKRTDQNIELDRRETTINYYTTEEDFDYLSKGSNDAKTEGLENSVSWFSMKQRFFNAALITDKQFDDLTISSAAVNETDSSVIKALKVETSIPVSSLTADAKARFYFGPNKRDINETVADGFQKNTYLGWAVLQPISLYIIIPLFNILEKFISNYGILIIVMVFIIKMCLAPLTYKSYVAQARTKVLQPEINKIKEKYPDDQAKQSQETMKLNSEFGVNPLSGCLPMVLQMPIIFALFTFFPSAIQLRNEAFLWATDLSTYDSIINLPFTIPFYGNHVSLFTLMMTTSQILVTSVSTQQTSMANSPINPKVMMYGMPIMFMFVLNSFPAGLTLYYVTSNLVTLTQTLVIRKFFVNEDKIRAKLETRREEKKKSGKKGSSFMQRMQDAMAQAQEQQAVAKNKKEGTSKNENPNKKDKLK</sequence>
<gene>
    <name evidence="13" type="primary">yidC</name>
    <name evidence="17" type="ordered locus">Fleli_2561</name>
</gene>
<comment type="subcellular location">
    <subcellularLocation>
        <location evidence="1 13">Cell inner membrane</location>
        <topology evidence="1 13">Multi-pass membrane protein</topology>
    </subcellularLocation>
</comment>
<feature type="domain" description="Membrane insertase YidC N-terminal" evidence="16">
    <location>
        <begin position="81"/>
        <end position="328"/>
    </location>
</feature>
<evidence type="ECO:0000256" key="11">
    <source>
        <dbReference type="ARBA" id="ARBA00033245"/>
    </source>
</evidence>
<evidence type="ECO:0000256" key="3">
    <source>
        <dbReference type="ARBA" id="ARBA00015325"/>
    </source>
</evidence>
<feature type="transmembrane region" description="Helical" evidence="13">
    <location>
        <begin position="352"/>
        <end position="372"/>
    </location>
</feature>
<dbReference type="Gene3D" id="2.70.98.90">
    <property type="match status" value="1"/>
</dbReference>
<evidence type="ECO:0000256" key="4">
    <source>
        <dbReference type="ARBA" id="ARBA00022448"/>
    </source>
</evidence>
<dbReference type="GO" id="GO:0032977">
    <property type="term" value="F:membrane insertase activity"/>
    <property type="evidence" value="ECO:0007669"/>
    <property type="project" value="InterPro"/>
</dbReference>
<proteinExistence type="inferred from homology"/>
<dbReference type="Pfam" id="PF02096">
    <property type="entry name" value="60KD_IMP"/>
    <property type="match status" value="1"/>
</dbReference>
<keyword evidence="5 13" id="KW-1003">Cell membrane</keyword>
<feature type="transmembrane region" description="Helical" evidence="13">
    <location>
        <begin position="508"/>
        <end position="524"/>
    </location>
</feature>
<comment type="similarity">
    <text evidence="2 13">Belongs to the OXA1/ALB3/YidC family. Type 1 subfamily.</text>
</comment>
<dbReference type="HAMAP" id="MF_01810">
    <property type="entry name" value="YidC_type1"/>
    <property type="match status" value="1"/>
</dbReference>
<dbReference type="RefSeq" id="WP_014798362.1">
    <property type="nucleotide sequence ID" value="NC_018018.1"/>
</dbReference>
<dbReference type="GO" id="GO:0015031">
    <property type="term" value="P:protein transport"/>
    <property type="evidence" value="ECO:0007669"/>
    <property type="project" value="UniProtKB-KW"/>
</dbReference>
<accession>I4ALU0</accession>
<evidence type="ECO:0000256" key="6">
    <source>
        <dbReference type="ARBA" id="ARBA00022692"/>
    </source>
</evidence>
<dbReference type="NCBIfam" id="TIGR03592">
    <property type="entry name" value="yidC_oxa1_cterm"/>
    <property type="match status" value="1"/>
</dbReference>
<dbReference type="InterPro" id="IPR019998">
    <property type="entry name" value="Membr_insert_YidC"/>
</dbReference>
<dbReference type="EMBL" id="CP003345">
    <property type="protein sequence ID" value="AFM04925.1"/>
    <property type="molecule type" value="Genomic_DNA"/>
</dbReference>
<feature type="transmembrane region" description="Helical" evidence="13">
    <location>
        <begin position="417"/>
        <end position="438"/>
    </location>
</feature>
<evidence type="ECO:0000256" key="9">
    <source>
        <dbReference type="ARBA" id="ARBA00023136"/>
    </source>
</evidence>
<keyword evidence="10 13" id="KW-0143">Chaperone</keyword>
<feature type="compositionally biased region" description="Basic and acidic residues" evidence="14">
    <location>
        <begin position="597"/>
        <end position="615"/>
    </location>
</feature>
<dbReference type="PANTHER" id="PTHR12428:SF65">
    <property type="entry name" value="CYTOCHROME C OXIDASE ASSEMBLY PROTEIN COX18, MITOCHONDRIAL"/>
    <property type="match status" value="1"/>
</dbReference>
<dbReference type="CDD" id="cd19961">
    <property type="entry name" value="EcYidC-like_peri"/>
    <property type="match status" value="1"/>
</dbReference>
<evidence type="ECO:0000313" key="17">
    <source>
        <dbReference type="EMBL" id="AFM04925.1"/>
    </source>
</evidence>
<evidence type="ECO:0000256" key="5">
    <source>
        <dbReference type="ARBA" id="ARBA00022475"/>
    </source>
</evidence>
<keyword evidence="18" id="KW-1185">Reference proteome</keyword>
<dbReference type="KEGG" id="fli:Fleli_2561"/>
<feature type="region of interest" description="Disordered" evidence="14">
    <location>
        <begin position="562"/>
        <end position="615"/>
    </location>
</feature>
<comment type="function">
    <text evidence="13">Required for the insertion and/or proper folding and/or complex formation of integral membrane proteins into the membrane. Involved in integration of membrane proteins that insert both dependently and independently of the Sec translocase complex, as well as at least some lipoproteins. Aids folding of multispanning membrane proteins.</text>
</comment>
<dbReference type="InterPro" id="IPR001708">
    <property type="entry name" value="YidC/ALB3/OXA1/COX18"/>
</dbReference>
<keyword evidence="6 13" id="KW-0812">Transmembrane</keyword>
<dbReference type="STRING" id="880071.Fleli_2561"/>
<dbReference type="NCBIfam" id="NF002356">
    <property type="entry name" value="PRK01318.2-3"/>
    <property type="match status" value="1"/>
</dbReference>
<evidence type="ECO:0000259" key="16">
    <source>
        <dbReference type="Pfam" id="PF14849"/>
    </source>
</evidence>
<dbReference type="InterPro" id="IPR047196">
    <property type="entry name" value="YidC_ALB_C"/>
</dbReference>
<keyword evidence="7 13" id="KW-0653">Protein transport</keyword>
<dbReference type="NCBIfam" id="TIGR03593">
    <property type="entry name" value="yidC_nterm"/>
    <property type="match status" value="1"/>
</dbReference>
<dbReference type="PATRIC" id="fig|880071.3.peg.2551"/>
<reference evidence="18" key="1">
    <citation type="submission" date="2012-06" db="EMBL/GenBank/DDBJ databases">
        <title>The complete genome of Flexibacter litoralis DSM 6794.</title>
        <authorList>
            <person name="Lucas S."/>
            <person name="Copeland A."/>
            <person name="Lapidus A."/>
            <person name="Glavina del Rio T."/>
            <person name="Dalin E."/>
            <person name="Tice H."/>
            <person name="Bruce D."/>
            <person name="Goodwin L."/>
            <person name="Pitluck S."/>
            <person name="Peters L."/>
            <person name="Ovchinnikova G."/>
            <person name="Lu M."/>
            <person name="Kyrpides N."/>
            <person name="Mavromatis K."/>
            <person name="Ivanova N."/>
            <person name="Brettin T."/>
            <person name="Detter J.C."/>
            <person name="Han C."/>
            <person name="Larimer F."/>
            <person name="Land M."/>
            <person name="Hauser L."/>
            <person name="Markowitz V."/>
            <person name="Cheng J.-F."/>
            <person name="Hugenholtz P."/>
            <person name="Woyke T."/>
            <person name="Wu D."/>
            <person name="Spring S."/>
            <person name="Lang E."/>
            <person name="Kopitz M."/>
            <person name="Brambilla E."/>
            <person name="Klenk H.-P."/>
            <person name="Eisen J.A."/>
        </authorList>
    </citation>
    <scope>NUCLEOTIDE SEQUENCE [LARGE SCALE GENOMIC DNA]</scope>
    <source>
        <strain evidence="18">ATCC 23117 / DSM 6794 / NBRC 15988 / NCIMB 1366 / Sio-4</strain>
    </source>
</reference>
<dbReference type="InterPro" id="IPR038221">
    <property type="entry name" value="YidC_periplasmic_sf"/>
</dbReference>
<keyword evidence="9 13" id="KW-0472">Membrane</keyword>
<dbReference type="GO" id="GO:0005886">
    <property type="term" value="C:plasma membrane"/>
    <property type="evidence" value="ECO:0007669"/>
    <property type="project" value="UniProtKB-SubCell"/>
</dbReference>
<keyword evidence="8 13" id="KW-1133">Transmembrane helix</keyword>
<dbReference type="InterPro" id="IPR028053">
    <property type="entry name" value="Membr_insert_YidC_N"/>
</dbReference>
<evidence type="ECO:0000256" key="7">
    <source>
        <dbReference type="ARBA" id="ARBA00022927"/>
    </source>
</evidence>
<dbReference type="HOGENOM" id="CLU_016535_2_0_10"/>
<evidence type="ECO:0000256" key="1">
    <source>
        <dbReference type="ARBA" id="ARBA00004429"/>
    </source>
</evidence>
<dbReference type="GO" id="GO:0051205">
    <property type="term" value="P:protein insertion into membrane"/>
    <property type="evidence" value="ECO:0007669"/>
    <property type="project" value="TreeGrafter"/>
</dbReference>
<keyword evidence="4 13" id="KW-0813">Transport</keyword>
<keyword evidence="13" id="KW-0997">Cell inner membrane</keyword>
<dbReference type="Pfam" id="PF14849">
    <property type="entry name" value="YidC_periplas"/>
    <property type="match status" value="1"/>
</dbReference>
<dbReference type="AlphaFoldDB" id="I4ALU0"/>
<comment type="subunit">
    <text evidence="13">Interacts with the Sec translocase complex via SecD. Specifically interacts with transmembrane segments of nascent integral membrane proteins during membrane integration.</text>
</comment>
<protein>
    <recommendedName>
        <fullName evidence="3 13">Membrane protein insertase YidC</fullName>
    </recommendedName>
    <alternativeName>
        <fullName evidence="12 13">Foldase YidC</fullName>
    </alternativeName>
    <alternativeName>
        <fullName evidence="11 13">Membrane integrase YidC</fullName>
    </alternativeName>
    <alternativeName>
        <fullName evidence="13">Membrane protein YidC</fullName>
    </alternativeName>
</protein>
<dbReference type="eggNOG" id="COG0706">
    <property type="taxonomic scope" value="Bacteria"/>
</dbReference>
<dbReference type="PANTHER" id="PTHR12428">
    <property type="entry name" value="OXA1"/>
    <property type="match status" value="1"/>
</dbReference>
<dbReference type="OrthoDB" id="9780552at2"/>
<dbReference type="CDD" id="cd20070">
    <property type="entry name" value="5TM_YidC_Alb3"/>
    <property type="match status" value="1"/>
</dbReference>
<feature type="transmembrane region" description="Helical" evidence="13">
    <location>
        <begin position="7"/>
        <end position="24"/>
    </location>
</feature>
<evidence type="ECO:0000313" key="18">
    <source>
        <dbReference type="Proteomes" id="UP000006054"/>
    </source>
</evidence>
<dbReference type="Proteomes" id="UP000006054">
    <property type="component" value="Chromosome"/>
</dbReference>
<evidence type="ECO:0000256" key="2">
    <source>
        <dbReference type="ARBA" id="ARBA00010527"/>
    </source>
</evidence>
<evidence type="ECO:0000256" key="12">
    <source>
        <dbReference type="ARBA" id="ARBA00033342"/>
    </source>
</evidence>
<name>I4ALU0_BERLS</name>
<evidence type="ECO:0000256" key="14">
    <source>
        <dbReference type="SAM" id="MobiDB-lite"/>
    </source>
</evidence>
<dbReference type="PRINTS" id="PR00701">
    <property type="entry name" value="60KDINNERMP"/>
</dbReference>
<feature type="compositionally biased region" description="Low complexity" evidence="14">
    <location>
        <begin position="573"/>
        <end position="595"/>
    </location>
</feature>
<dbReference type="InterPro" id="IPR028055">
    <property type="entry name" value="YidC/Oxa/ALB_C"/>
</dbReference>
<evidence type="ECO:0000256" key="10">
    <source>
        <dbReference type="ARBA" id="ARBA00023186"/>
    </source>
</evidence>